<keyword evidence="2" id="KW-0969">Cilium</keyword>
<dbReference type="SUPFAM" id="SSF101801">
    <property type="entry name" value="Surface presentation of antigens (SPOA)"/>
    <property type="match status" value="1"/>
</dbReference>
<dbReference type="RefSeq" id="WP_092362620.1">
    <property type="nucleotide sequence ID" value="NZ_BMGV01000002.1"/>
</dbReference>
<proteinExistence type="predicted"/>
<dbReference type="STRING" id="1227549.SAMN05444007_102226"/>
<dbReference type="Proteomes" id="UP000199379">
    <property type="component" value="Unassembled WGS sequence"/>
</dbReference>
<dbReference type="AlphaFoldDB" id="A0A1H6TA84"/>
<dbReference type="InterPro" id="IPR001543">
    <property type="entry name" value="FliN-like_C"/>
</dbReference>
<reference evidence="2 3" key="1">
    <citation type="submission" date="2016-10" db="EMBL/GenBank/DDBJ databases">
        <authorList>
            <person name="de Groot N.N."/>
        </authorList>
    </citation>
    <scope>NUCLEOTIDE SEQUENCE [LARGE SCALE GENOMIC DNA]</scope>
    <source>
        <strain evidence="2 3">DSM 29340</strain>
    </source>
</reference>
<keyword evidence="2" id="KW-0966">Cell projection</keyword>
<keyword evidence="2" id="KW-0282">Flagellum</keyword>
<dbReference type="EMBL" id="FNYD01000002">
    <property type="protein sequence ID" value="SEI73220.1"/>
    <property type="molecule type" value="Genomic_DNA"/>
</dbReference>
<dbReference type="OrthoDB" id="7824563at2"/>
<accession>A0A1H6TA84</accession>
<dbReference type="InterPro" id="IPR036429">
    <property type="entry name" value="SpoA-like_sf"/>
</dbReference>
<name>A0A1H6TA84_9RHOB</name>
<evidence type="ECO:0000313" key="3">
    <source>
        <dbReference type="Proteomes" id="UP000199379"/>
    </source>
</evidence>
<keyword evidence="3" id="KW-1185">Reference proteome</keyword>
<evidence type="ECO:0000313" key="2">
    <source>
        <dbReference type="EMBL" id="SEI73220.1"/>
    </source>
</evidence>
<gene>
    <name evidence="2" type="ORF">SAMN05444007_102226</name>
</gene>
<feature type="domain" description="Flagellar motor switch protein FliN-like C-terminal" evidence="1">
    <location>
        <begin position="221"/>
        <end position="285"/>
    </location>
</feature>
<organism evidence="2 3">
    <name type="scientific">Cribrihabitans marinus</name>
    <dbReference type="NCBI Taxonomy" id="1227549"/>
    <lineage>
        <taxon>Bacteria</taxon>
        <taxon>Pseudomonadati</taxon>
        <taxon>Pseudomonadota</taxon>
        <taxon>Alphaproteobacteria</taxon>
        <taxon>Rhodobacterales</taxon>
        <taxon>Paracoccaceae</taxon>
        <taxon>Cribrihabitans</taxon>
    </lineage>
</organism>
<protein>
    <submittedName>
        <fullName evidence="2">Flagellar motor switch protein FliM</fullName>
    </submittedName>
</protein>
<sequence>MTTATDKTSVLSRKLRLARGDPSGGSRSLLRALRQSLGRVAAHTVGLQMSVIGATQVRRAQDDLAGGMVAERLHLLLSEPDGRSGAVSLDRSCVSAIIQQQTMGHVRDQPPPDRAHTDTDAAMVTPFVDGLLPRALELCETPEDRRSLQGFQVAGRVGDPRSLLLALEDERYRVVDLTLEIAGGRHQGQMTLILPQVPDEAGAGAAAADGPRLERSFGAMRADLDVVVSRLRLPLGRFASMRPGDTVPLLDCRLDRSEVLSIDGRCVALARLGQCRGMRAIRLNEAFPDLPADRDAGEPFSDHLPAVIGIPEEQGASGTHPEAAEAESDEILLEAEEEIPGALDGTITDSH</sequence>
<evidence type="ECO:0000259" key="1">
    <source>
        <dbReference type="Pfam" id="PF01052"/>
    </source>
</evidence>
<dbReference type="Gene3D" id="2.30.330.10">
    <property type="entry name" value="SpoA-like"/>
    <property type="match status" value="1"/>
</dbReference>
<dbReference type="Pfam" id="PF01052">
    <property type="entry name" value="FliMN_C"/>
    <property type="match status" value="1"/>
</dbReference>